<keyword evidence="3" id="KW-1185">Reference proteome</keyword>
<evidence type="ECO:0000313" key="2">
    <source>
        <dbReference type="EMBL" id="TWT37351.1"/>
    </source>
</evidence>
<dbReference type="OrthoDB" id="274821at2"/>
<name>A0A5C5VGX0_9BACT</name>
<reference evidence="2 3" key="1">
    <citation type="submission" date="2019-02" db="EMBL/GenBank/DDBJ databases">
        <title>Deep-cultivation of Planctomycetes and their phenomic and genomic characterization uncovers novel biology.</title>
        <authorList>
            <person name="Wiegand S."/>
            <person name="Jogler M."/>
            <person name="Boedeker C."/>
            <person name="Pinto D."/>
            <person name="Vollmers J."/>
            <person name="Rivas-Marin E."/>
            <person name="Kohn T."/>
            <person name="Peeters S.H."/>
            <person name="Heuer A."/>
            <person name="Rast P."/>
            <person name="Oberbeckmann S."/>
            <person name="Bunk B."/>
            <person name="Jeske O."/>
            <person name="Meyerdierks A."/>
            <person name="Storesund J.E."/>
            <person name="Kallscheuer N."/>
            <person name="Luecker S."/>
            <person name="Lage O.M."/>
            <person name="Pohl T."/>
            <person name="Merkel B.J."/>
            <person name="Hornburger P."/>
            <person name="Mueller R.-W."/>
            <person name="Bruemmer F."/>
            <person name="Labrenz M."/>
            <person name="Spormann A.M."/>
            <person name="Op Den Camp H."/>
            <person name="Overmann J."/>
            <person name="Amann R."/>
            <person name="Jetten M.S.M."/>
            <person name="Mascher T."/>
            <person name="Medema M.H."/>
            <person name="Devos D.P."/>
            <person name="Kaster A.-K."/>
            <person name="Ovreas L."/>
            <person name="Rohde M."/>
            <person name="Galperin M.Y."/>
            <person name="Jogler C."/>
        </authorList>
    </citation>
    <scope>NUCLEOTIDE SEQUENCE [LARGE SCALE GENOMIC DNA]</scope>
    <source>
        <strain evidence="2 3">KOR34</strain>
    </source>
</reference>
<keyword evidence="1" id="KW-0732">Signal</keyword>
<feature type="signal peptide" evidence="1">
    <location>
        <begin position="1"/>
        <end position="26"/>
    </location>
</feature>
<dbReference type="Proteomes" id="UP000316714">
    <property type="component" value="Unassembled WGS sequence"/>
</dbReference>
<proteinExistence type="predicted"/>
<protein>
    <submittedName>
        <fullName evidence="2">Uncharacterized protein</fullName>
    </submittedName>
</protein>
<evidence type="ECO:0000313" key="3">
    <source>
        <dbReference type="Proteomes" id="UP000316714"/>
    </source>
</evidence>
<accession>A0A5C5VGX0</accession>
<feature type="chain" id="PRO_5022740383" evidence="1">
    <location>
        <begin position="27"/>
        <end position="162"/>
    </location>
</feature>
<dbReference type="EMBL" id="SIHJ01000001">
    <property type="protein sequence ID" value="TWT37351.1"/>
    <property type="molecule type" value="Genomic_DNA"/>
</dbReference>
<comment type="caution">
    <text evidence="2">The sequence shown here is derived from an EMBL/GenBank/DDBJ whole genome shotgun (WGS) entry which is preliminary data.</text>
</comment>
<gene>
    <name evidence="2" type="ORF">KOR34_23000</name>
</gene>
<evidence type="ECO:0000256" key="1">
    <source>
        <dbReference type="SAM" id="SignalP"/>
    </source>
</evidence>
<sequence length="162" mass="17231" precursor="true">MSQRQRLTTVRVRLALAAIACPLALTCGGCNDSPVSSDQSQLQAAMNLLGLQYGGYVSEHQGAGPPNKASLRSFLQARLPLLQDFGVAGVDDLLPNGRDGAPIQVIYGKPLQVADRPQYVWVAYEASAPTGSRLACDSRGGVYELSEEDFANQIGERLLPSG</sequence>
<dbReference type="RefSeq" id="WP_146564693.1">
    <property type="nucleotide sequence ID" value="NZ_SIHJ01000001.1"/>
</dbReference>
<dbReference type="AlphaFoldDB" id="A0A5C5VGX0"/>
<organism evidence="2 3">
    <name type="scientific">Posidoniimonas corsicana</name>
    <dbReference type="NCBI Taxonomy" id="1938618"/>
    <lineage>
        <taxon>Bacteria</taxon>
        <taxon>Pseudomonadati</taxon>
        <taxon>Planctomycetota</taxon>
        <taxon>Planctomycetia</taxon>
        <taxon>Pirellulales</taxon>
        <taxon>Lacipirellulaceae</taxon>
        <taxon>Posidoniimonas</taxon>
    </lineage>
</organism>